<evidence type="ECO:0008006" key="3">
    <source>
        <dbReference type="Google" id="ProtNLM"/>
    </source>
</evidence>
<dbReference type="InterPro" id="IPR016181">
    <property type="entry name" value="Acyl_CoA_acyltransferase"/>
</dbReference>
<dbReference type="EMBL" id="BMAO01029670">
    <property type="protein sequence ID" value="GFR33382.1"/>
    <property type="molecule type" value="Genomic_DNA"/>
</dbReference>
<name>A0A8X6M668_TRICU</name>
<proteinExistence type="predicted"/>
<dbReference type="AlphaFoldDB" id="A0A8X6M668"/>
<organism evidence="1 2">
    <name type="scientific">Trichonephila clavata</name>
    <name type="common">Joro spider</name>
    <name type="synonym">Nephila clavata</name>
    <dbReference type="NCBI Taxonomy" id="2740835"/>
    <lineage>
        <taxon>Eukaryota</taxon>
        <taxon>Metazoa</taxon>
        <taxon>Ecdysozoa</taxon>
        <taxon>Arthropoda</taxon>
        <taxon>Chelicerata</taxon>
        <taxon>Arachnida</taxon>
        <taxon>Araneae</taxon>
        <taxon>Araneomorphae</taxon>
        <taxon>Entelegynae</taxon>
        <taxon>Araneoidea</taxon>
        <taxon>Nephilidae</taxon>
        <taxon>Trichonephila</taxon>
    </lineage>
</organism>
<evidence type="ECO:0000313" key="2">
    <source>
        <dbReference type="Proteomes" id="UP000887116"/>
    </source>
</evidence>
<keyword evidence="2" id="KW-1185">Reference proteome</keyword>
<reference evidence="1" key="1">
    <citation type="submission" date="2020-07" db="EMBL/GenBank/DDBJ databases">
        <title>Multicomponent nature underlies the extraordinary mechanical properties of spider dragline silk.</title>
        <authorList>
            <person name="Kono N."/>
            <person name="Nakamura H."/>
            <person name="Mori M."/>
            <person name="Yoshida Y."/>
            <person name="Ohtoshi R."/>
            <person name="Malay A.D."/>
            <person name="Moran D.A.P."/>
            <person name="Tomita M."/>
            <person name="Numata K."/>
            <person name="Arakawa K."/>
        </authorList>
    </citation>
    <scope>NUCLEOTIDE SEQUENCE</scope>
</reference>
<sequence length="161" mass="17741">MGALSPKNDDCFRGLVFQKCAYVRQGLESNHSPDKLTKLNNSCEAADDKKSTTGTSQMPRTLTTIVQENKDQILAEKEKFRFTIRNACEDDIPSIMETRKSIGIHDVSTVVQTAIKLCPQGIKIAETEDGKIIGTCAVTYIGDDENGTYIGGLYLLVQSFE</sequence>
<dbReference type="Proteomes" id="UP000887116">
    <property type="component" value="Unassembled WGS sequence"/>
</dbReference>
<dbReference type="SUPFAM" id="SSF55729">
    <property type="entry name" value="Acyl-CoA N-acyltransferases (Nat)"/>
    <property type="match status" value="1"/>
</dbReference>
<comment type="caution">
    <text evidence="1">The sequence shown here is derived from an EMBL/GenBank/DDBJ whole genome shotgun (WGS) entry which is preliminary data.</text>
</comment>
<accession>A0A8X6M668</accession>
<protein>
    <recommendedName>
        <fullName evidence="3">N-acetyltransferase domain-containing protein</fullName>
    </recommendedName>
</protein>
<gene>
    <name evidence="1" type="ORF">TNCT_135072</name>
</gene>
<evidence type="ECO:0000313" key="1">
    <source>
        <dbReference type="EMBL" id="GFR33382.1"/>
    </source>
</evidence>